<dbReference type="eggNOG" id="KOG4016">
    <property type="taxonomic scope" value="Eukaryota"/>
</dbReference>
<evidence type="ECO:0000313" key="12">
    <source>
        <dbReference type="Proteomes" id="UP000015101"/>
    </source>
</evidence>
<evidence type="ECO:0000259" key="9">
    <source>
        <dbReference type="PROSITE" id="PS51225"/>
    </source>
</evidence>
<dbReference type="InterPro" id="IPR016579">
    <property type="entry name" value="Synaptogyrin"/>
</dbReference>
<dbReference type="Pfam" id="PF01284">
    <property type="entry name" value="MARVEL"/>
    <property type="match status" value="1"/>
</dbReference>
<reference evidence="11" key="3">
    <citation type="submission" date="2015-06" db="UniProtKB">
        <authorList>
            <consortium name="EnsemblMetazoa"/>
        </authorList>
    </citation>
    <scope>IDENTIFICATION</scope>
</reference>
<dbReference type="EMBL" id="AMQM01003485">
    <property type="status" value="NOT_ANNOTATED_CDS"/>
    <property type="molecule type" value="Genomic_DNA"/>
</dbReference>
<dbReference type="EMBL" id="KB096183">
    <property type="protein sequence ID" value="ESO07622.1"/>
    <property type="molecule type" value="Genomic_DNA"/>
</dbReference>
<gene>
    <name evidence="11" type="primary">20215252</name>
    <name evidence="10" type="ORF">HELRODRAFT_76128</name>
</gene>
<dbReference type="PANTHER" id="PTHR10838:SF20">
    <property type="entry name" value="SYNAPTOGYRIN"/>
    <property type="match status" value="1"/>
</dbReference>
<keyword evidence="3 6" id="KW-0812">Transmembrane</keyword>
<keyword evidence="12" id="KW-1185">Reference proteome</keyword>
<feature type="transmembrane region" description="Helical" evidence="8">
    <location>
        <begin position="36"/>
        <end position="58"/>
    </location>
</feature>
<protein>
    <recommendedName>
        <fullName evidence="9">MARVEL domain-containing protein</fullName>
    </recommendedName>
</protein>
<evidence type="ECO:0000256" key="8">
    <source>
        <dbReference type="SAM" id="Phobius"/>
    </source>
</evidence>
<dbReference type="Proteomes" id="UP000015101">
    <property type="component" value="Unassembled WGS sequence"/>
</dbReference>
<evidence type="ECO:0000256" key="7">
    <source>
        <dbReference type="SAM" id="MobiDB-lite"/>
    </source>
</evidence>
<keyword evidence="4 8" id="KW-1133">Transmembrane helix</keyword>
<dbReference type="RefSeq" id="XP_009014233.1">
    <property type="nucleotide sequence ID" value="XM_009015985.1"/>
</dbReference>
<accession>T1G2F4</accession>
<feature type="domain" description="MARVEL" evidence="9">
    <location>
        <begin position="30"/>
        <end position="177"/>
    </location>
</feature>
<dbReference type="OrthoDB" id="10041611at2759"/>
<dbReference type="STRING" id="6412.T1G2F4"/>
<reference evidence="12" key="1">
    <citation type="submission" date="2012-12" db="EMBL/GenBank/DDBJ databases">
        <authorList>
            <person name="Hellsten U."/>
            <person name="Grimwood J."/>
            <person name="Chapman J.A."/>
            <person name="Shapiro H."/>
            <person name="Aerts A."/>
            <person name="Otillar R.P."/>
            <person name="Terry A.Y."/>
            <person name="Boore J.L."/>
            <person name="Simakov O."/>
            <person name="Marletaz F."/>
            <person name="Cho S.-J."/>
            <person name="Edsinger-Gonzales E."/>
            <person name="Havlak P."/>
            <person name="Kuo D.-H."/>
            <person name="Larsson T."/>
            <person name="Lv J."/>
            <person name="Arendt D."/>
            <person name="Savage R."/>
            <person name="Osoegawa K."/>
            <person name="de Jong P."/>
            <person name="Lindberg D.R."/>
            <person name="Seaver E.C."/>
            <person name="Weisblat D.A."/>
            <person name="Putnam N.H."/>
            <person name="Grigoriev I.V."/>
            <person name="Rokhsar D.S."/>
        </authorList>
    </citation>
    <scope>NUCLEOTIDE SEQUENCE</scope>
</reference>
<evidence type="ECO:0000256" key="4">
    <source>
        <dbReference type="ARBA" id="ARBA00022989"/>
    </source>
</evidence>
<feature type="transmembrane region" description="Helical" evidence="8">
    <location>
        <begin position="108"/>
        <end position="130"/>
    </location>
</feature>
<evidence type="ECO:0000256" key="3">
    <source>
        <dbReference type="ARBA" id="ARBA00022692"/>
    </source>
</evidence>
<dbReference type="HOGENOM" id="CLU_079186_1_0_1"/>
<dbReference type="InterPro" id="IPR008253">
    <property type="entry name" value="Marvel"/>
</dbReference>
<dbReference type="CTD" id="20215252"/>
<evidence type="ECO:0000256" key="2">
    <source>
        <dbReference type="ARBA" id="ARBA00010252"/>
    </source>
</evidence>
<feature type="transmembrane region" description="Helical" evidence="8">
    <location>
        <begin position="74"/>
        <end position="96"/>
    </location>
</feature>
<sequence>MSNFNENNFSQAPGAYGSVGAGGQFDPATFFKKPQVVVRLISLLFAIIVAGCVGSQGWEAIDCKFNKSPSTCNFAVFMGTVTCIIICVFLVFDVLFDNISNVIKRKYIVIADLISSALTTFLWLACFSNLVDKWKNVTNLKKTSSEGESALQATIAFSFFSIITFGILTGLAVKRYREGVTGGDMQGPSDYNTPDPFANPEESFTP</sequence>
<evidence type="ECO:0000313" key="10">
    <source>
        <dbReference type="EMBL" id="ESO07622.1"/>
    </source>
</evidence>
<dbReference type="GO" id="GO:0031594">
    <property type="term" value="C:neuromuscular junction"/>
    <property type="evidence" value="ECO:0000318"/>
    <property type="project" value="GO_Central"/>
</dbReference>
<organism evidence="11 12">
    <name type="scientific">Helobdella robusta</name>
    <name type="common">Californian leech</name>
    <dbReference type="NCBI Taxonomy" id="6412"/>
    <lineage>
        <taxon>Eukaryota</taxon>
        <taxon>Metazoa</taxon>
        <taxon>Spiralia</taxon>
        <taxon>Lophotrochozoa</taxon>
        <taxon>Annelida</taxon>
        <taxon>Clitellata</taxon>
        <taxon>Hirudinea</taxon>
        <taxon>Rhynchobdellida</taxon>
        <taxon>Glossiphoniidae</taxon>
        <taxon>Helobdella</taxon>
    </lineage>
</organism>
<dbReference type="OMA" id="ADAYFPQ"/>
<evidence type="ECO:0000256" key="5">
    <source>
        <dbReference type="ARBA" id="ARBA00023136"/>
    </source>
</evidence>
<evidence type="ECO:0000256" key="1">
    <source>
        <dbReference type="ARBA" id="ARBA00004141"/>
    </source>
</evidence>
<comment type="similarity">
    <text evidence="2">Belongs to the synaptogyrin family.</text>
</comment>
<dbReference type="GeneID" id="20215252"/>
<dbReference type="PROSITE" id="PS51225">
    <property type="entry name" value="MARVEL"/>
    <property type="match status" value="1"/>
</dbReference>
<dbReference type="GO" id="GO:0030672">
    <property type="term" value="C:synaptic vesicle membrane"/>
    <property type="evidence" value="ECO:0000318"/>
    <property type="project" value="GO_Central"/>
</dbReference>
<dbReference type="PANTHER" id="PTHR10838">
    <property type="entry name" value="SYNAPTOGYRIN"/>
    <property type="match status" value="1"/>
</dbReference>
<reference evidence="10 12" key="2">
    <citation type="journal article" date="2013" name="Nature">
        <title>Insights into bilaterian evolution from three spiralian genomes.</title>
        <authorList>
            <person name="Simakov O."/>
            <person name="Marletaz F."/>
            <person name="Cho S.J."/>
            <person name="Edsinger-Gonzales E."/>
            <person name="Havlak P."/>
            <person name="Hellsten U."/>
            <person name="Kuo D.H."/>
            <person name="Larsson T."/>
            <person name="Lv J."/>
            <person name="Arendt D."/>
            <person name="Savage R."/>
            <person name="Osoegawa K."/>
            <person name="de Jong P."/>
            <person name="Grimwood J."/>
            <person name="Chapman J.A."/>
            <person name="Shapiro H."/>
            <person name="Aerts A."/>
            <person name="Otillar R.P."/>
            <person name="Terry A.Y."/>
            <person name="Boore J.L."/>
            <person name="Grigoriev I.V."/>
            <person name="Lindberg D.R."/>
            <person name="Seaver E.C."/>
            <person name="Weisblat D.A."/>
            <person name="Putnam N.H."/>
            <person name="Rokhsar D.S."/>
        </authorList>
    </citation>
    <scope>NUCLEOTIDE SEQUENCE</scope>
</reference>
<dbReference type="InParanoid" id="T1G2F4"/>
<evidence type="ECO:0000256" key="6">
    <source>
        <dbReference type="PROSITE-ProRule" id="PRU00581"/>
    </source>
</evidence>
<keyword evidence="5 6" id="KW-0472">Membrane</keyword>
<dbReference type="AlphaFoldDB" id="T1G2F4"/>
<dbReference type="KEGG" id="hro:HELRODRAFT_76128"/>
<evidence type="ECO:0000313" key="11">
    <source>
        <dbReference type="EnsemblMetazoa" id="HelroP76128"/>
    </source>
</evidence>
<feature type="region of interest" description="Disordered" evidence="7">
    <location>
        <begin position="184"/>
        <end position="206"/>
    </location>
</feature>
<name>T1G2F4_HELRO</name>
<proteinExistence type="inferred from homology"/>
<dbReference type="EnsemblMetazoa" id="HelroT76128">
    <property type="protein sequence ID" value="HelroP76128"/>
    <property type="gene ID" value="HelroG76128"/>
</dbReference>
<feature type="transmembrane region" description="Helical" evidence="8">
    <location>
        <begin position="150"/>
        <end position="173"/>
    </location>
</feature>
<comment type="subcellular location">
    <subcellularLocation>
        <location evidence="1">Membrane</location>
        <topology evidence="1">Multi-pass membrane protein</topology>
    </subcellularLocation>
</comment>